<evidence type="ECO:0000256" key="3">
    <source>
        <dbReference type="ARBA" id="ARBA00012018"/>
    </source>
</evidence>
<dbReference type="AlphaFoldDB" id="A0A918MCY9"/>
<dbReference type="CDD" id="cd16014">
    <property type="entry name" value="PLC"/>
    <property type="match status" value="1"/>
</dbReference>
<dbReference type="NCBIfam" id="TIGR03396">
    <property type="entry name" value="PC_PLC"/>
    <property type="match status" value="1"/>
</dbReference>
<comment type="similarity">
    <text evidence="2">Belongs to the bacterial phospholipase C family.</text>
</comment>
<accession>A0A918MCY9</accession>
<dbReference type="RefSeq" id="WP_191875457.1">
    <property type="nucleotide sequence ID" value="NZ_BMTD01000010.1"/>
</dbReference>
<dbReference type="EMBL" id="BMTD01000010">
    <property type="protein sequence ID" value="GGV04358.1"/>
    <property type="molecule type" value="Genomic_DNA"/>
</dbReference>
<dbReference type="EC" id="3.1.4.3" evidence="3"/>
<sequence>MTPISRRGFVGLGASVTAGVALGAGTLPRSSDALALGGTPITAAAATTATGTIRDVQHVVILMQENRSFDHYFGRLKGVRGFDDRSGITLSGGSPVFNQPNGTGRQYPWKLSATPSAGGKDGETLAQCNGDLPHSWSSQHSAWNKGRMDNWVAGVGNVRSLGYLDRSDIPFHYALADNYTVCDAYFCSALSATGPNRTYLWSGKVDSSSYDGGDESGLTWQNYAEALQAAGVSWKVYQNAADNYGDNGCAYFKNFANAKAGDPLYDRGMSSVPKATGSTPDDIAAAIKADVVAGTLPQVSWVVPNQAFSEHPYAPPGDGAHFISLVYQALAADQDVFDSTVLFLNYDENDGYFDHVPPPVPPAGTAGEFLGGVPYGFGFRVPMIVVSPWTRGGWVSSEVFEHTSVLRFLETWTAALGKPAKCPDISDWRRKVSGDLTGVFDFAHPVHGPVSLPATSVIGMSTCGPLPNPVPTDNALPSQEPGTRPARALPYQPNGYLDHLEFGAAGKILAWFTMTNQGGPAARAAHFSIHPHAYRDTTPWQYTVDAGGTATDSFSIGTGYGDGAYDLTMVGPNRFLRRFQGDATKAGKSAEVSTRYAVEPGTGKLAVYFKMANSGTASVRFTITSDHYRSDGPWTYTVAPGASTEDFFNAVAYQNGWYDFTVTVDSDATWSRRFTGHLETGAPSVSG</sequence>
<evidence type="ECO:0000256" key="1">
    <source>
        <dbReference type="ARBA" id="ARBA00004191"/>
    </source>
</evidence>
<name>A0A918MCY9_9ACTN</name>
<dbReference type="InterPro" id="IPR006311">
    <property type="entry name" value="TAT_signal"/>
</dbReference>
<gene>
    <name evidence="9" type="ORF">GCM10010260_46760</name>
</gene>
<keyword evidence="10" id="KW-1185">Reference proteome</keyword>
<evidence type="ECO:0000259" key="8">
    <source>
        <dbReference type="Pfam" id="PF05506"/>
    </source>
</evidence>
<dbReference type="GO" id="GO:0016042">
    <property type="term" value="P:lipid catabolic process"/>
    <property type="evidence" value="ECO:0007669"/>
    <property type="project" value="InterPro"/>
</dbReference>
<dbReference type="PANTHER" id="PTHR31956">
    <property type="entry name" value="NON-SPECIFIC PHOSPHOLIPASE C4-RELATED"/>
    <property type="match status" value="1"/>
</dbReference>
<dbReference type="Proteomes" id="UP000618795">
    <property type="component" value="Unassembled WGS sequence"/>
</dbReference>
<reference evidence="9" key="1">
    <citation type="journal article" date="2014" name="Int. J. Syst. Evol. Microbiol.">
        <title>Complete genome sequence of Corynebacterium casei LMG S-19264T (=DSM 44701T), isolated from a smear-ripened cheese.</title>
        <authorList>
            <consortium name="US DOE Joint Genome Institute (JGI-PGF)"/>
            <person name="Walter F."/>
            <person name="Albersmeier A."/>
            <person name="Kalinowski J."/>
            <person name="Ruckert C."/>
        </authorList>
    </citation>
    <scope>NUCLEOTIDE SEQUENCE</scope>
    <source>
        <strain evidence="9">JCM 4369</strain>
    </source>
</reference>
<dbReference type="GO" id="GO:0034480">
    <property type="term" value="F:phosphatidylcholine phospholipase C activity"/>
    <property type="evidence" value="ECO:0007669"/>
    <property type="project" value="UniProtKB-EC"/>
</dbReference>
<proteinExistence type="inferred from homology"/>
<feature type="domain" description="Bacterial phospholipase C C-terminal" evidence="8">
    <location>
        <begin position="485"/>
        <end position="582"/>
    </location>
</feature>
<comment type="caution">
    <text evidence="9">The sequence shown here is derived from an EMBL/GenBank/DDBJ whole genome shotgun (WGS) entry which is preliminary data.</text>
</comment>
<organism evidence="9 10">
    <name type="scientific">Streptomyces filipinensis</name>
    <dbReference type="NCBI Taxonomy" id="66887"/>
    <lineage>
        <taxon>Bacteria</taxon>
        <taxon>Bacillati</taxon>
        <taxon>Actinomycetota</taxon>
        <taxon>Actinomycetes</taxon>
        <taxon>Kitasatosporales</taxon>
        <taxon>Streptomycetaceae</taxon>
        <taxon>Streptomyces</taxon>
    </lineage>
</organism>
<dbReference type="InterPro" id="IPR017850">
    <property type="entry name" value="Alkaline_phosphatase_core_sf"/>
</dbReference>
<evidence type="ECO:0000256" key="2">
    <source>
        <dbReference type="ARBA" id="ARBA00009717"/>
    </source>
</evidence>
<dbReference type="Pfam" id="PF04185">
    <property type="entry name" value="Phosphoesterase"/>
    <property type="match status" value="1"/>
</dbReference>
<dbReference type="InterPro" id="IPR017767">
    <property type="entry name" value="PC-PLC"/>
</dbReference>
<protein>
    <recommendedName>
        <fullName evidence="3">phospholipase C</fullName>
        <ecNumber evidence="3">3.1.4.3</ecNumber>
    </recommendedName>
</protein>
<reference evidence="9" key="2">
    <citation type="submission" date="2020-09" db="EMBL/GenBank/DDBJ databases">
        <authorList>
            <person name="Sun Q."/>
            <person name="Ohkuma M."/>
        </authorList>
    </citation>
    <scope>NUCLEOTIDE SEQUENCE</scope>
    <source>
        <strain evidence="9">JCM 4369</strain>
    </source>
</reference>
<evidence type="ECO:0000256" key="4">
    <source>
        <dbReference type="ARBA" id="ARBA00022512"/>
    </source>
</evidence>
<comment type="subcellular location">
    <subcellularLocation>
        <location evidence="1">Secreted</location>
        <location evidence="1">Cell wall</location>
    </subcellularLocation>
</comment>
<keyword evidence="4" id="KW-0134">Cell wall</keyword>
<dbReference type="PROSITE" id="PS51318">
    <property type="entry name" value="TAT"/>
    <property type="match status" value="1"/>
</dbReference>
<evidence type="ECO:0000313" key="10">
    <source>
        <dbReference type="Proteomes" id="UP000618795"/>
    </source>
</evidence>
<dbReference type="InterPro" id="IPR007312">
    <property type="entry name" value="Phosphoesterase"/>
</dbReference>
<comment type="catalytic activity">
    <reaction evidence="7">
        <text>a 1,2-diacyl-sn-glycero-3-phosphocholine + H2O = phosphocholine + a 1,2-diacyl-sn-glycerol + H(+)</text>
        <dbReference type="Rhea" id="RHEA:10604"/>
        <dbReference type="ChEBI" id="CHEBI:15377"/>
        <dbReference type="ChEBI" id="CHEBI:15378"/>
        <dbReference type="ChEBI" id="CHEBI:17815"/>
        <dbReference type="ChEBI" id="CHEBI:57643"/>
        <dbReference type="ChEBI" id="CHEBI:295975"/>
        <dbReference type="EC" id="3.1.4.3"/>
    </reaction>
    <physiologicalReaction direction="left-to-right" evidence="7">
        <dbReference type="Rhea" id="RHEA:10605"/>
    </physiologicalReaction>
</comment>
<dbReference type="PANTHER" id="PTHR31956:SF1">
    <property type="entry name" value="NON-SPECIFIC PHOSPHOLIPASE C1"/>
    <property type="match status" value="1"/>
</dbReference>
<dbReference type="InterPro" id="IPR008475">
    <property type="entry name" value="PLipase_C_C"/>
</dbReference>
<keyword evidence="6" id="KW-0843">Virulence</keyword>
<feature type="domain" description="Bacterial phospholipase C C-terminal" evidence="8">
    <location>
        <begin position="596"/>
        <end position="677"/>
    </location>
</feature>
<evidence type="ECO:0000256" key="5">
    <source>
        <dbReference type="ARBA" id="ARBA00022801"/>
    </source>
</evidence>
<evidence type="ECO:0000256" key="7">
    <source>
        <dbReference type="ARBA" id="ARBA00048421"/>
    </source>
</evidence>
<evidence type="ECO:0000256" key="6">
    <source>
        <dbReference type="ARBA" id="ARBA00023026"/>
    </source>
</evidence>
<evidence type="ECO:0000313" key="9">
    <source>
        <dbReference type="EMBL" id="GGV04358.1"/>
    </source>
</evidence>
<keyword evidence="5" id="KW-0378">Hydrolase</keyword>
<dbReference type="Gene3D" id="3.40.720.10">
    <property type="entry name" value="Alkaline Phosphatase, subunit A"/>
    <property type="match status" value="2"/>
</dbReference>
<keyword evidence="4" id="KW-0964">Secreted</keyword>
<dbReference type="Pfam" id="PF05506">
    <property type="entry name" value="PLipase_C_C"/>
    <property type="match status" value="2"/>
</dbReference>